<dbReference type="AlphaFoldDB" id="N1RFD4"/>
<feature type="domain" description="Peptidase M3A/M3B catalytic" evidence="8">
    <location>
        <begin position="219"/>
        <end position="333"/>
    </location>
</feature>
<dbReference type="Gene3D" id="1.20.1050.40">
    <property type="entry name" value="Endopeptidase. Chain P, domain 1"/>
    <property type="match status" value="1"/>
</dbReference>
<keyword evidence="5 7" id="KW-0862">Zinc</keyword>
<evidence type="ECO:0000256" key="2">
    <source>
        <dbReference type="ARBA" id="ARBA00022670"/>
    </source>
</evidence>
<reference evidence="10" key="2">
    <citation type="journal article" date="2014" name="PLoS ONE">
        <title>Genome and Transcriptome Analysis of the Fungal Pathogen Fusarium oxysporum f. sp. cubense Causing Banana Vascular Wilt Disease.</title>
        <authorList>
            <person name="Guo L."/>
            <person name="Han L."/>
            <person name="Yang L."/>
            <person name="Zeng H."/>
            <person name="Fan D."/>
            <person name="Zhu Y."/>
            <person name="Feng Y."/>
            <person name="Wang G."/>
            <person name="Peng C."/>
            <person name="Jiang X."/>
            <person name="Zhou D."/>
            <person name="Ni P."/>
            <person name="Liang C."/>
            <person name="Liu L."/>
            <person name="Wang J."/>
            <person name="Mao C."/>
            <person name="Fang X."/>
            <person name="Peng M."/>
            <person name="Huang J."/>
        </authorList>
    </citation>
    <scope>NUCLEOTIDE SEQUENCE [LARGE SCALE GENOMIC DNA]</scope>
    <source>
        <strain evidence="10">race 4</strain>
    </source>
</reference>
<dbReference type="InterPro" id="IPR001567">
    <property type="entry name" value="Pept_M3A_M3B_dom"/>
</dbReference>
<evidence type="ECO:0000256" key="6">
    <source>
        <dbReference type="ARBA" id="ARBA00023049"/>
    </source>
</evidence>
<dbReference type="PANTHER" id="PTHR11804">
    <property type="entry name" value="PROTEASE M3 THIMET OLIGOPEPTIDASE-RELATED"/>
    <property type="match status" value="1"/>
</dbReference>
<dbReference type="GO" id="GO:0046872">
    <property type="term" value="F:metal ion binding"/>
    <property type="evidence" value="ECO:0007669"/>
    <property type="project" value="UniProtKB-UniRule"/>
</dbReference>
<dbReference type="CDD" id="cd06455">
    <property type="entry name" value="M3A_TOP"/>
    <property type="match status" value="1"/>
</dbReference>
<evidence type="ECO:0000256" key="7">
    <source>
        <dbReference type="RuleBase" id="RU003435"/>
    </source>
</evidence>
<dbReference type="Pfam" id="PF01432">
    <property type="entry name" value="Peptidase_M3"/>
    <property type="match status" value="2"/>
</dbReference>
<name>N1RFD4_FUSC4</name>
<dbReference type="GO" id="GO:0004222">
    <property type="term" value="F:metalloendopeptidase activity"/>
    <property type="evidence" value="ECO:0007669"/>
    <property type="project" value="InterPro"/>
</dbReference>
<comment type="similarity">
    <text evidence="1 7">Belongs to the peptidase M3 family.</text>
</comment>
<evidence type="ECO:0000259" key="8">
    <source>
        <dbReference type="Pfam" id="PF01432"/>
    </source>
</evidence>
<dbReference type="SUPFAM" id="SSF55486">
    <property type="entry name" value="Metalloproteases ('zincins'), catalytic domain"/>
    <property type="match status" value="1"/>
</dbReference>
<keyword evidence="6 7" id="KW-0482">Metalloprotease</keyword>
<feature type="domain" description="Peptidase M3A/M3B catalytic" evidence="8">
    <location>
        <begin position="335"/>
        <end position="582"/>
    </location>
</feature>
<dbReference type="GO" id="GO:0005758">
    <property type="term" value="C:mitochondrial intermembrane space"/>
    <property type="evidence" value="ECO:0007669"/>
    <property type="project" value="TreeGrafter"/>
</dbReference>
<comment type="cofactor">
    <cofactor evidence="7">
        <name>Zn(2+)</name>
        <dbReference type="ChEBI" id="CHEBI:29105"/>
    </cofactor>
    <text evidence="7">Binds 1 zinc ion.</text>
</comment>
<keyword evidence="2 7" id="KW-0645">Protease</keyword>
<dbReference type="EMBL" id="KB726997">
    <property type="protein sequence ID" value="EMT60850.1"/>
    <property type="molecule type" value="Genomic_DNA"/>
</dbReference>
<reference evidence="10" key="1">
    <citation type="submission" date="2012-09" db="EMBL/GenBank/DDBJ databases">
        <title>Genome sequencing and comparative transcriptomics of race 1 and race 4 of banana pathogen: Fusarium oxysporum f. sp. cubense.</title>
        <authorList>
            <person name="Fang X."/>
            <person name="Huang J."/>
        </authorList>
    </citation>
    <scope>NUCLEOTIDE SEQUENCE [LARGE SCALE GENOMIC DNA]</scope>
    <source>
        <strain evidence="10">race 4</strain>
    </source>
</reference>
<dbReference type="InterPro" id="IPR024077">
    <property type="entry name" value="Neurolysin/TOP_dom2"/>
</dbReference>
<keyword evidence="3 7" id="KW-0479">Metal-binding</keyword>
<evidence type="ECO:0000313" key="9">
    <source>
        <dbReference type="EMBL" id="EMT60850.1"/>
    </source>
</evidence>
<dbReference type="Proteomes" id="UP000016929">
    <property type="component" value="Unassembled WGS sequence"/>
</dbReference>
<dbReference type="Gene3D" id="1.10.1370.10">
    <property type="entry name" value="Neurolysin, domain 3"/>
    <property type="match status" value="1"/>
</dbReference>
<dbReference type="PANTHER" id="PTHR11804:SF84">
    <property type="entry name" value="SACCHAROLYSIN"/>
    <property type="match status" value="1"/>
</dbReference>
<dbReference type="InterPro" id="IPR024080">
    <property type="entry name" value="Neurolysin/TOP_N"/>
</dbReference>
<dbReference type="GO" id="GO:0006518">
    <property type="term" value="P:peptide metabolic process"/>
    <property type="evidence" value="ECO:0007669"/>
    <property type="project" value="TreeGrafter"/>
</dbReference>
<accession>N1RFD4</accession>
<gene>
    <name evidence="9" type="ORF">FOC4_g10012135</name>
</gene>
<evidence type="ECO:0000256" key="4">
    <source>
        <dbReference type="ARBA" id="ARBA00022801"/>
    </source>
</evidence>
<evidence type="ECO:0000256" key="5">
    <source>
        <dbReference type="ARBA" id="ARBA00022833"/>
    </source>
</evidence>
<dbReference type="InterPro" id="IPR045090">
    <property type="entry name" value="Pept_M3A_M3B"/>
</dbReference>
<sequence length="643" mass="74425">MDYSSLPQPLPRLIPADQILPIMKRIVGLYQTVRENIIESVDVQKANFDNLIQPLIDIDNETQGDIAIIAMLRYSSPDPASRQASEEACALVNEDQAAFTARPDFWPLLKAVKEACQEISLHFEARKYLDKLFLEFKQFGHGILQPVQIHEYLERRNYIDGMRRKYNQRIREDAVGLWFSLDELAGVKQHDLDRFGKDPEKHDMRFVCFSAADSLVVYRNASESATRKRMYVGNANNLNQNAKLFEKIVVERDLNARLVGYESHAAYRLEKRLMKNPAQVESLLADLHDRLLARGQHDMNLLMDLKRKESRESAKITEDDANAIFPWDYWYYAPYAVWDGREASKGRFIGYLYTDLLSRDNKYKGNQNVNLQCGYLKNDGSRVYPATLLMCSFPPPAPSACTFLKHSQIISLFHELGHGIHDLLARTNYVAFHGHRSPPDFAEALSVMLEKWCWMKSELKRLGLHYTNTDLHLKEKWLQAHPGENLPPERIPDDTIERLIKGRQVTRSLWYLRQLVYAHFDMKVHHPRSHTELCNTDSTKIFNDLLEKLWLVRAPQPDDQGYPHADLGHLVSGYDAGYYSYLRRVDLNLTIKITNWLLLVLMCLLKSSLNRRSLRILGVYPPGIGIGRVFLKLVEVEMSWSYS</sequence>
<keyword evidence="4 7" id="KW-0378">Hydrolase</keyword>
<dbReference type="OrthoDB" id="534666at2759"/>
<dbReference type="GO" id="GO:0006508">
    <property type="term" value="P:proteolysis"/>
    <property type="evidence" value="ECO:0007669"/>
    <property type="project" value="UniProtKB-KW"/>
</dbReference>
<dbReference type="STRING" id="1229665.N1RFD4"/>
<protein>
    <submittedName>
        <fullName evidence="9">Thimet oligopeptidase</fullName>
    </submittedName>
</protein>
<evidence type="ECO:0000313" key="10">
    <source>
        <dbReference type="Proteomes" id="UP000016929"/>
    </source>
</evidence>
<keyword evidence="10" id="KW-1185">Reference proteome</keyword>
<proteinExistence type="inferred from homology"/>
<dbReference type="Gene3D" id="1.10.1370.40">
    <property type="match status" value="1"/>
</dbReference>
<evidence type="ECO:0000256" key="3">
    <source>
        <dbReference type="ARBA" id="ARBA00022723"/>
    </source>
</evidence>
<dbReference type="HOGENOM" id="CLU_001805_1_2_1"/>
<organism evidence="9 10">
    <name type="scientific">Fusarium oxysporum f. sp. cubense (strain race 4)</name>
    <name type="common">Panama disease fungus</name>
    <dbReference type="NCBI Taxonomy" id="2502994"/>
    <lineage>
        <taxon>Eukaryota</taxon>
        <taxon>Fungi</taxon>
        <taxon>Dikarya</taxon>
        <taxon>Ascomycota</taxon>
        <taxon>Pezizomycotina</taxon>
        <taxon>Sordariomycetes</taxon>
        <taxon>Hypocreomycetidae</taxon>
        <taxon>Hypocreales</taxon>
        <taxon>Nectriaceae</taxon>
        <taxon>Fusarium</taxon>
        <taxon>Fusarium oxysporum species complex</taxon>
    </lineage>
</organism>
<evidence type="ECO:0000256" key="1">
    <source>
        <dbReference type="ARBA" id="ARBA00006040"/>
    </source>
</evidence>